<dbReference type="Proteomes" id="UP000006238">
    <property type="component" value="Unassembled WGS sequence"/>
</dbReference>
<dbReference type="HOGENOM" id="CLU_2951520_0_0_9"/>
<evidence type="ECO:0000313" key="2">
    <source>
        <dbReference type="Proteomes" id="UP000006238"/>
    </source>
</evidence>
<comment type="caution">
    <text evidence="1">The sequence shown here is derived from an EMBL/GenBank/DDBJ whole genome shotgun (WGS) entry which is preliminary data.</text>
</comment>
<name>D4S1D7_9FIRM</name>
<evidence type="ECO:0000313" key="1">
    <source>
        <dbReference type="EMBL" id="EFF68027.1"/>
    </source>
</evidence>
<protein>
    <submittedName>
        <fullName evidence="1">Uncharacterized protein</fullName>
    </submittedName>
</protein>
<accession>D4S1D7</accession>
<sequence length="59" mass="6748">MTTEGNFFVRQDVTGFFTMLQGDRARGGVGIRAPARGGCEFFWVRWEIFYLFAVFSPFG</sequence>
<gene>
    <name evidence="1" type="ORF">BUTYVIB_01907</name>
</gene>
<organism evidence="1 2">
    <name type="scientific">Eshraghiella crossota DSM 2876</name>
    <dbReference type="NCBI Taxonomy" id="511680"/>
    <lineage>
        <taxon>Bacteria</taxon>
        <taxon>Bacillati</taxon>
        <taxon>Bacillota</taxon>
        <taxon>Clostridia</taxon>
        <taxon>Lachnospirales</taxon>
        <taxon>Lachnospiraceae</taxon>
        <taxon>Eshraghiella</taxon>
    </lineage>
</organism>
<proteinExistence type="predicted"/>
<dbReference type="EMBL" id="ABWN01000033">
    <property type="protein sequence ID" value="EFF68027.1"/>
    <property type="molecule type" value="Genomic_DNA"/>
</dbReference>
<dbReference type="AlphaFoldDB" id="D4S1D7"/>
<reference evidence="1 2" key="1">
    <citation type="submission" date="2010-02" db="EMBL/GenBank/DDBJ databases">
        <authorList>
            <person name="Weinstock G."/>
            <person name="Sodergren E."/>
            <person name="Clifton S."/>
            <person name="Fulton L."/>
            <person name="Fulton B."/>
            <person name="Courtney L."/>
            <person name="Fronick C."/>
            <person name="Harrison M."/>
            <person name="Strong C."/>
            <person name="Farmer C."/>
            <person name="Delahaunty K."/>
            <person name="Markovic C."/>
            <person name="Hall O."/>
            <person name="Minx P."/>
            <person name="Tomlinson C."/>
            <person name="Mitreva M."/>
            <person name="Nelson J."/>
            <person name="Hou S."/>
            <person name="Wollam A."/>
            <person name="Pepin K.H."/>
            <person name="Johnson M."/>
            <person name="Bhonagiri V."/>
            <person name="Zhang X."/>
            <person name="Suruliraj S."/>
            <person name="Warren W."/>
            <person name="Chinwalla A."/>
            <person name="Mardis E.R."/>
            <person name="Wilson R.K."/>
        </authorList>
    </citation>
    <scope>NUCLEOTIDE SEQUENCE [LARGE SCALE GENOMIC DNA]</scope>
    <source>
        <strain evidence="1 2">DSM 2876</strain>
    </source>
</reference>
<keyword evidence="2" id="KW-1185">Reference proteome</keyword>